<comment type="caution">
    <text evidence="1">The sequence shown here is derived from an EMBL/GenBank/DDBJ whole genome shotgun (WGS) entry which is preliminary data.</text>
</comment>
<evidence type="ECO:0000313" key="2">
    <source>
        <dbReference type="Proteomes" id="UP001566132"/>
    </source>
</evidence>
<sequence length="115" mass="14276">MEGYLKIQANFIGQRTHFKIRKDYRSKIYETRLPPCKKKCVEKIKQNQRLQIFTNYSEELKSWDMKRQFIRRHIEGKLTWRSRRRDGSRENQRKQSIEYYLSLKQERIQVCKPFS</sequence>
<accession>A0ABD1E586</accession>
<gene>
    <name evidence="1" type="ORF">ABEB36_013713</name>
</gene>
<name>A0ABD1E586_HYPHA</name>
<dbReference type="EMBL" id="JBDJPC010000011">
    <property type="protein sequence ID" value="KAL1489779.1"/>
    <property type="molecule type" value="Genomic_DNA"/>
</dbReference>
<dbReference type="AlphaFoldDB" id="A0ABD1E586"/>
<evidence type="ECO:0000313" key="1">
    <source>
        <dbReference type="EMBL" id="KAL1489779.1"/>
    </source>
</evidence>
<proteinExistence type="predicted"/>
<reference evidence="1 2" key="1">
    <citation type="submission" date="2024-05" db="EMBL/GenBank/DDBJ databases">
        <title>Genetic variation in Jamaican populations of the coffee berry borer (Hypothenemus hampei).</title>
        <authorList>
            <person name="Errbii M."/>
            <person name="Myrie A."/>
        </authorList>
    </citation>
    <scope>NUCLEOTIDE SEQUENCE [LARGE SCALE GENOMIC DNA]</scope>
    <source>
        <strain evidence="1">JA-Hopewell-2020-01-JO</strain>
        <tissue evidence="1">Whole body</tissue>
    </source>
</reference>
<keyword evidence="2" id="KW-1185">Reference proteome</keyword>
<dbReference type="Proteomes" id="UP001566132">
    <property type="component" value="Unassembled WGS sequence"/>
</dbReference>
<protein>
    <submittedName>
        <fullName evidence="1">Uncharacterized protein</fullName>
    </submittedName>
</protein>
<organism evidence="1 2">
    <name type="scientific">Hypothenemus hampei</name>
    <name type="common">Coffee berry borer</name>
    <dbReference type="NCBI Taxonomy" id="57062"/>
    <lineage>
        <taxon>Eukaryota</taxon>
        <taxon>Metazoa</taxon>
        <taxon>Ecdysozoa</taxon>
        <taxon>Arthropoda</taxon>
        <taxon>Hexapoda</taxon>
        <taxon>Insecta</taxon>
        <taxon>Pterygota</taxon>
        <taxon>Neoptera</taxon>
        <taxon>Endopterygota</taxon>
        <taxon>Coleoptera</taxon>
        <taxon>Polyphaga</taxon>
        <taxon>Cucujiformia</taxon>
        <taxon>Curculionidae</taxon>
        <taxon>Scolytinae</taxon>
        <taxon>Hypothenemus</taxon>
    </lineage>
</organism>